<protein>
    <submittedName>
        <fullName evidence="2">Uncharacterized protein</fullName>
    </submittedName>
</protein>
<gene>
    <name evidence="2" type="ORF">SCABRO_02852</name>
</gene>
<evidence type="ECO:0000256" key="1">
    <source>
        <dbReference type="SAM" id="Phobius"/>
    </source>
</evidence>
<dbReference type="Proteomes" id="UP000030652">
    <property type="component" value="Unassembled WGS sequence"/>
</dbReference>
<feature type="transmembrane region" description="Helical" evidence="1">
    <location>
        <begin position="7"/>
        <end position="28"/>
    </location>
</feature>
<keyword evidence="1" id="KW-0812">Transmembrane</keyword>
<feature type="transmembrane region" description="Helical" evidence="1">
    <location>
        <begin position="48"/>
        <end position="73"/>
    </location>
</feature>
<keyword evidence="1" id="KW-1133">Transmembrane helix</keyword>
<name>A0A0B0EE56_9BACT</name>
<reference evidence="2 3" key="1">
    <citation type="submission" date="2014-10" db="EMBL/GenBank/DDBJ databases">
        <title>Draft genome of anammox bacterium scalindua brodae, obtained using differential coverage binning of sequence data from two enrichment reactors.</title>
        <authorList>
            <person name="Speth D.R."/>
            <person name="Russ L."/>
            <person name="Kartal B."/>
            <person name="Op den Camp H.J."/>
            <person name="Dutilh B.E."/>
            <person name="Jetten M.S."/>
        </authorList>
    </citation>
    <scope>NUCLEOTIDE SEQUENCE [LARGE SCALE GENOMIC DNA]</scope>
    <source>
        <strain evidence="2">RU1</strain>
    </source>
</reference>
<comment type="caution">
    <text evidence="2">The sequence shown here is derived from an EMBL/GenBank/DDBJ whole genome shotgun (WGS) entry which is preliminary data.</text>
</comment>
<accession>A0A0B0EE56</accession>
<dbReference type="AlphaFoldDB" id="A0A0B0EE56"/>
<evidence type="ECO:0000313" key="3">
    <source>
        <dbReference type="Proteomes" id="UP000030652"/>
    </source>
</evidence>
<organism evidence="2 3">
    <name type="scientific">Candidatus Scalindua brodae</name>
    <dbReference type="NCBI Taxonomy" id="237368"/>
    <lineage>
        <taxon>Bacteria</taxon>
        <taxon>Pseudomonadati</taxon>
        <taxon>Planctomycetota</taxon>
        <taxon>Candidatus Brocadiia</taxon>
        <taxon>Candidatus Brocadiales</taxon>
        <taxon>Candidatus Scalinduaceae</taxon>
        <taxon>Candidatus Scalindua</taxon>
    </lineage>
</organism>
<keyword evidence="1" id="KW-0472">Membrane</keyword>
<proteinExistence type="predicted"/>
<dbReference type="EMBL" id="JRYO01000199">
    <property type="protein sequence ID" value="KHE91412.1"/>
    <property type="molecule type" value="Genomic_DNA"/>
</dbReference>
<sequence length="79" mass="8848">MNKIKTMAIIYVVLVTLIIIFPPVHLVAGSKGTFGRGFSALWMMPSNLSINIPFLLIELFALTAICAVLYFFVLKEEKE</sequence>
<evidence type="ECO:0000313" key="2">
    <source>
        <dbReference type="EMBL" id="KHE91412.1"/>
    </source>
</evidence>